<comment type="caution">
    <text evidence="2">The sequence shown here is derived from an EMBL/GenBank/DDBJ whole genome shotgun (WGS) entry which is preliminary data.</text>
</comment>
<dbReference type="InterPro" id="IPR050697">
    <property type="entry name" value="Adenylyl/Guanylyl_Cyclase_3/4"/>
</dbReference>
<organism evidence="2 3">
    <name type="scientific">Lutimaribacter marinistellae</name>
    <dbReference type="NCBI Taxonomy" id="1820329"/>
    <lineage>
        <taxon>Bacteria</taxon>
        <taxon>Pseudomonadati</taxon>
        <taxon>Pseudomonadota</taxon>
        <taxon>Alphaproteobacteria</taxon>
        <taxon>Rhodobacterales</taxon>
        <taxon>Roseobacteraceae</taxon>
        <taxon>Lutimaribacter</taxon>
    </lineage>
</organism>
<dbReference type="RefSeq" id="WP_386737406.1">
    <property type="nucleotide sequence ID" value="NZ_JBHRXI010000040.1"/>
</dbReference>
<dbReference type="Gene3D" id="3.30.70.1230">
    <property type="entry name" value="Nucleotide cyclase"/>
    <property type="match status" value="1"/>
</dbReference>
<dbReference type="Proteomes" id="UP001595629">
    <property type="component" value="Unassembled WGS sequence"/>
</dbReference>
<dbReference type="CDD" id="cd07302">
    <property type="entry name" value="CHD"/>
    <property type="match status" value="1"/>
</dbReference>
<dbReference type="Pfam" id="PF13474">
    <property type="entry name" value="SnoaL_3"/>
    <property type="match status" value="1"/>
</dbReference>
<dbReference type="Gene3D" id="3.10.450.50">
    <property type="match status" value="1"/>
</dbReference>
<dbReference type="PROSITE" id="PS50125">
    <property type="entry name" value="GUANYLATE_CYCLASE_2"/>
    <property type="match status" value="1"/>
</dbReference>
<dbReference type="InterPro" id="IPR037401">
    <property type="entry name" value="SnoaL-like"/>
</dbReference>
<protein>
    <submittedName>
        <fullName evidence="2">Nuclear transport factor 2 family protein</fullName>
    </submittedName>
</protein>
<gene>
    <name evidence="2" type="ORF">ACFORG_20350</name>
</gene>
<dbReference type="EMBL" id="JBHRXI010000040">
    <property type="protein sequence ID" value="MFC3616103.1"/>
    <property type="molecule type" value="Genomic_DNA"/>
</dbReference>
<dbReference type="InterPro" id="IPR032710">
    <property type="entry name" value="NTF2-like_dom_sf"/>
</dbReference>
<keyword evidence="3" id="KW-1185">Reference proteome</keyword>
<dbReference type="Pfam" id="PF00211">
    <property type="entry name" value="Guanylate_cyc"/>
    <property type="match status" value="1"/>
</dbReference>
<name>A0ABV7TPG0_9RHOB</name>
<dbReference type="SUPFAM" id="SSF54427">
    <property type="entry name" value="NTF2-like"/>
    <property type="match status" value="1"/>
</dbReference>
<evidence type="ECO:0000259" key="1">
    <source>
        <dbReference type="PROSITE" id="PS50125"/>
    </source>
</evidence>
<evidence type="ECO:0000313" key="3">
    <source>
        <dbReference type="Proteomes" id="UP001595629"/>
    </source>
</evidence>
<dbReference type="SMART" id="SM00044">
    <property type="entry name" value="CYCc"/>
    <property type="match status" value="1"/>
</dbReference>
<dbReference type="PANTHER" id="PTHR43081:SF19">
    <property type="entry name" value="PH-SENSITIVE ADENYLATE CYCLASE RV1264"/>
    <property type="match status" value="1"/>
</dbReference>
<proteinExistence type="predicted"/>
<reference evidence="3" key="1">
    <citation type="journal article" date="2019" name="Int. J. Syst. Evol. Microbiol.">
        <title>The Global Catalogue of Microorganisms (GCM) 10K type strain sequencing project: providing services to taxonomists for standard genome sequencing and annotation.</title>
        <authorList>
            <consortium name="The Broad Institute Genomics Platform"/>
            <consortium name="The Broad Institute Genome Sequencing Center for Infectious Disease"/>
            <person name="Wu L."/>
            <person name="Ma J."/>
        </authorList>
    </citation>
    <scope>NUCLEOTIDE SEQUENCE [LARGE SCALE GENOMIC DNA]</scope>
    <source>
        <strain evidence="3">KCTC 42911</strain>
    </source>
</reference>
<dbReference type="SUPFAM" id="SSF55073">
    <property type="entry name" value="Nucleotide cyclase"/>
    <property type="match status" value="1"/>
</dbReference>
<dbReference type="PANTHER" id="PTHR43081">
    <property type="entry name" value="ADENYLATE CYCLASE, TERMINAL-DIFFERENTIATION SPECIFIC-RELATED"/>
    <property type="match status" value="1"/>
</dbReference>
<dbReference type="InterPro" id="IPR029787">
    <property type="entry name" value="Nucleotide_cyclase"/>
</dbReference>
<evidence type="ECO:0000313" key="2">
    <source>
        <dbReference type="EMBL" id="MFC3616103.1"/>
    </source>
</evidence>
<dbReference type="InterPro" id="IPR001054">
    <property type="entry name" value="A/G_cyclase"/>
</dbReference>
<sequence length="319" mass="35004">MTRESPELLSVCRRWFDAVQQKRGKEVQNILIDKDHMLFIGTGEDELWSGTAVRAGIADFFGSIPTIIKQEETFGAAYEYGRVGWACFTHNVVLAHNPDKVFPVRNTLIFTLEDGFWRMVHRHGSVPLPNEEFVGSKQTAIADLVAAAAEGFAIDQTDGFASIMFTDIVNSSGLASVMGDCLWTSVVSEHFKQLQAIVEKASGQFVKSLGDGTLSSFPKPEYALDAARNIHESIKRSGGPAISVRVGIHAGSVVRIEDDFFGTVVNKAARITAIAAPNETWVSDVMPKQVSGKAHYHFVEAGLFELDGFEGEHLLWSLK</sequence>
<feature type="domain" description="Guanylate cyclase" evidence="1">
    <location>
        <begin position="162"/>
        <end position="272"/>
    </location>
</feature>
<accession>A0ABV7TPG0</accession>